<feature type="compositionally biased region" description="Polar residues" evidence="1">
    <location>
        <begin position="222"/>
        <end position="234"/>
    </location>
</feature>
<feature type="compositionally biased region" description="Polar residues" evidence="1">
    <location>
        <begin position="241"/>
        <end position="252"/>
    </location>
</feature>
<keyword evidence="2" id="KW-0472">Membrane</keyword>
<dbReference type="AlphaFoldDB" id="A0A9N9GZA0"/>
<dbReference type="EMBL" id="CAJVPQ010004160">
    <property type="protein sequence ID" value="CAG8645873.1"/>
    <property type="molecule type" value="Genomic_DNA"/>
</dbReference>
<name>A0A9N9GZA0_9GLOM</name>
<evidence type="ECO:0000313" key="4">
    <source>
        <dbReference type="Proteomes" id="UP000789570"/>
    </source>
</evidence>
<keyword evidence="2" id="KW-1133">Transmembrane helix</keyword>
<dbReference type="Proteomes" id="UP000789570">
    <property type="component" value="Unassembled WGS sequence"/>
</dbReference>
<feature type="compositionally biased region" description="Low complexity" evidence="1">
    <location>
        <begin position="32"/>
        <end position="45"/>
    </location>
</feature>
<evidence type="ECO:0000256" key="2">
    <source>
        <dbReference type="SAM" id="Phobius"/>
    </source>
</evidence>
<keyword evidence="4" id="KW-1185">Reference proteome</keyword>
<proteinExistence type="predicted"/>
<gene>
    <name evidence="3" type="ORF">FCALED_LOCUS10808</name>
</gene>
<keyword evidence="2" id="KW-0812">Transmembrane</keyword>
<feature type="region of interest" description="Disordered" evidence="1">
    <location>
        <begin position="220"/>
        <end position="252"/>
    </location>
</feature>
<reference evidence="3" key="1">
    <citation type="submission" date="2021-06" db="EMBL/GenBank/DDBJ databases">
        <authorList>
            <person name="Kallberg Y."/>
            <person name="Tangrot J."/>
            <person name="Rosling A."/>
        </authorList>
    </citation>
    <scope>NUCLEOTIDE SEQUENCE</scope>
    <source>
        <strain evidence="3">UK204</strain>
    </source>
</reference>
<protein>
    <submittedName>
        <fullName evidence="3">13830_t:CDS:1</fullName>
    </submittedName>
</protein>
<organism evidence="3 4">
    <name type="scientific">Funneliformis caledonium</name>
    <dbReference type="NCBI Taxonomy" id="1117310"/>
    <lineage>
        <taxon>Eukaryota</taxon>
        <taxon>Fungi</taxon>
        <taxon>Fungi incertae sedis</taxon>
        <taxon>Mucoromycota</taxon>
        <taxon>Glomeromycotina</taxon>
        <taxon>Glomeromycetes</taxon>
        <taxon>Glomerales</taxon>
        <taxon>Glomeraceae</taxon>
        <taxon>Funneliformis</taxon>
    </lineage>
</organism>
<feature type="compositionally biased region" description="Basic and acidic residues" evidence="1">
    <location>
        <begin position="77"/>
        <end position="92"/>
    </location>
</feature>
<comment type="caution">
    <text evidence="3">The sequence shown here is derived from an EMBL/GenBank/DDBJ whole genome shotgun (WGS) entry which is preliminary data.</text>
</comment>
<sequence>MVIHSSRFGKLNWSFDKRAPVNKNGKGKTKPQQKNPQPKNAKQPTLPLKKPQNTPEKTNDKNATPPLKVPQDTPGKTNDKIPKNKPNPEEGKMPPTMIPEKAPLPLEQGKSQTLSNFTIIVIGAIVFGVFLVAFIVYRKRSNSRKGAVRLYDNDDESQMNEKPRITLGDYNDYNDYNIQGTTDYTQNYNDYYQTRNSYASSRESYSSSLGVAFPVPPRRISDNSVSTATPTSATFRDHNNFPKSYQKSSFQN</sequence>
<feature type="region of interest" description="Disordered" evidence="1">
    <location>
        <begin position="1"/>
        <end position="103"/>
    </location>
</feature>
<feature type="transmembrane region" description="Helical" evidence="2">
    <location>
        <begin position="117"/>
        <end position="137"/>
    </location>
</feature>
<accession>A0A9N9GZA0</accession>
<evidence type="ECO:0000313" key="3">
    <source>
        <dbReference type="EMBL" id="CAG8645873.1"/>
    </source>
</evidence>
<evidence type="ECO:0000256" key="1">
    <source>
        <dbReference type="SAM" id="MobiDB-lite"/>
    </source>
</evidence>